<dbReference type="PANTHER" id="PTHR46285:SF3">
    <property type="entry name" value="PROTEINASE INHIBITOR I4, SERPIN (DUF716)"/>
    <property type="match status" value="1"/>
</dbReference>
<feature type="transmembrane region" description="Helical" evidence="6">
    <location>
        <begin position="6"/>
        <end position="24"/>
    </location>
</feature>
<dbReference type="STRING" id="72664.V4MFA1"/>
<keyword evidence="3 6" id="KW-0812">Transmembrane</keyword>
<evidence type="ECO:0000313" key="8">
    <source>
        <dbReference type="Proteomes" id="UP000030689"/>
    </source>
</evidence>
<reference evidence="7 8" key="1">
    <citation type="journal article" date="2013" name="Front. Plant Sci.">
        <title>The Reference Genome of the Halophytic Plant Eutrema salsugineum.</title>
        <authorList>
            <person name="Yang R."/>
            <person name="Jarvis D.E."/>
            <person name="Chen H."/>
            <person name="Beilstein M.A."/>
            <person name="Grimwood J."/>
            <person name="Jenkins J."/>
            <person name="Shu S."/>
            <person name="Prochnik S."/>
            <person name="Xin M."/>
            <person name="Ma C."/>
            <person name="Schmutz J."/>
            <person name="Wing R.A."/>
            <person name="Mitchell-Olds T."/>
            <person name="Schumaker K.S."/>
            <person name="Wang X."/>
        </authorList>
    </citation>
    <scope>NUCLEOTIDE SEQUENCE [LARGE SCALE GENOMIC DNA]</scope>
</reference>
<organism evidence="7 8">
    <name type="scientific">Eutrema salsugineum</name>
    <name type="common">Saltwater cress</name>
    <name type="synonym">Sisymbrium salsugineum</name>
    <dbReference type="NCBI Taxonomy" id="72664"/>
    <lineage>
        <taxon>Eukaryota</taxon>
        <taxon>Viridiplantae</taxon>
        <taxon>Streptophyta</taxon>
        <taxon>Embryophyta</taxon>
        <taxon>Tracheophyta</taxon>
        <taxon>Spermatophyta</taxon>
        <taxon>Magnoliopsida</taxon>
        <taxon>eudicotyledons</taxon>
        <taxon>Gunneridae</taxon>
        <taxon>Pentapetalae</taxon>
        <taxon>rosids</taxon>
        <taxon>malvids</taxon>
        <taxon>Brassicales</taxon>
        <taxon>Brassicaceae</taxon>
        <taxon>Eutremeae</taxon>
        <taxon>Eutrema</taxon>
    </lineage>
</organism>
<dbReference type="eggNOG" id="ENOG502QW4Y">
    <property type="taxonomic scope" value="Eukaryota"/>
</dbReference>
<dbReference type="PANTHER" id="PTHR46285">
    <property type="entry name" value="PROTEINASE INHIBITOR I4, SERPIN (DUF716)-RELATED"/>
    <property type="match status" value="1"/>
</dbReference>
<accession>V4MFA1</accession>
<dbReference type="KEGG" id="eus:EUTSA_v10012170mg"/>
<sequence>MDSPFGHVGIGFLLIGLWHLFNNIKEFCLNPNTFSSSPWFPSSKLRYLELYSIMVSLSIMIVGQLFIRPMRHHPFDLDGTIPSSHLHTTTTKGLAFFASAAAFAQQIFLFHLHSADHMAIERLYHFPFQFVIFFSLITTLTTKKSMYYLMSIAMPKCFITSFVRSSSIAFQGVWFVVMGFMLCPPSLIPIGCFFHVEKYREMVRCSSQEVLHRAKSLINIEFSWLFVVFTIFIMTLYLILAGVYGR</sequence>
<dbReference type="Proteomes" id="UP000030689">
    <property type="component" value="Unassembled WGS sequence"/>
</dbReference>
<evidence type="ECO:0000256" key="1">
    <source>
        <dbReference type="ARBA" id="ARBA00004141"/>
    </source>
</evidence>
<dbReference type="GO" id="GO:0016020">
    <property type="term" value="C:membrane"/>
    <property type="evidence" value="ECO:0007669"/>
    <property type="project" value="UniProtKB-SubCell"/>
</dbReference>
<keyword evidence="5 6" id="KW-0472">Membrane</keyword>
<evidence type="ECO:0000313" key="7">
    <source>
        <dbReference type="EMBL" id="ESQ29956.1"/>
    </source>
</evidence>
<evidence type="ECO:0000256" key="4">
    <source>
        <dbReference type="ARBA" id="ARBA00022989"/>
    </source>
</evidence>
<protein>
    <submittedName>
        <fullName evidence="7">Uncharacterized protein</fullName>
    </submittedName>
</protein>
<dbReference type="AlphaFoldDB" id="V4MFA1"/>
<evidence type="ECO:0000256" key="5">
    <source>
        <dbReference type="ARBA" id="ARBA00023136"/>
    </source>
</evidence>
<keyword evidence="8" id="KW-1185">Reference proteome</keyword>
<comment type="subcellular location">
    <subcellularLocation>
        <location evidence="1">Membrane</location>
        <topology evidence="1">Multi-pass membrane protein</topology>
    </subcellularLocation>
</comment>
<feature type="transmembrane region" description="Helical" evidence="6">
    <location>
        <begin position="93"/>
        <end position="111"/>
    </location>
</feature>
<gene>
    <name evidence="7" type="ORF">EUTSA_v10012170mg</name>
</gene>
<feature type="transmembrane region" description="Helical" evidence="6">
    <location>
        <begin position="173"/>
        <end position="196"/>
    </location>
</feature>
<dbReference type="OMA" id="SWYLSAT"/>
<dbReference type="Pfam" id="PF04819">
    <property type="entry name" value="DUF716"/>
    <property type="match status" value="1"/>
</dbReference>
<proteinExistence type="inferred from homology"/>
<dbReference type="EMBL" id="KI517809">
    <property type="protein sequence ID" value="ESQ29956.1"/>
    <property type="molecule type" value="Genomic_DNA"/>
</dbReference>
<comment type="similarity">
    <text evidence="2">Belongs to the TMEM45 family.</text>
</comment>
<evidence type="ECO:0000256" key="3">
    <source>
        <dbReference type="ARBA" id="ARBA00022692"/>
    </source>
</evidence>
<evidence type="ECO:0000256" key="6">
    <source>
        <dbReference type="SAM" id="Phobius"/>
    </source>
</evidence>
<name>V4MFA1_EUTSA</name>
<feature type="transmembrane region" description="Helical" evidence="6">
    <location>
        <begin position="217"/>
        <end position="240"/>
    </location>
</feature>
<feature type="transmembrane region" description="Helical" evidence="6">
    <location>
        <begin position="123"/>
        <end position="141"/>
    </location>
</feature>
<dbReference type="Gramene" id="ESQ29956">
    <property type="protein sequence ID" value="ESQ29956"/>
    <property type="gene ID" value="EUTSA_v10012170mg"/>
</dbReference>
<keyword evidence="4 6" id="KW-1133">Transmembrane helix</keyword>
<dbReference type="InterPro" id="IPR006904">
    <property type="entry name" value="DUF716"/>
</dbReference>
<feature type="transmembrane region" description="Helical" evidence="6">
    <location>
        <begin position="45"/>
        <end position="67"/>
    </location>
</feature>
<evidence type="ECO:0000256" key="2">
    <source>
        <dbReference type="ARBA" id="ARBA00006948"/>
    </source>
</evidence>